<gene>
    <name evidence="1" type="ORF">JL111_15065</name>
</gene>
<keyword evidence="2" id="KW-1185">Reference proteome</keyword>
<proteinExistence type="predicted"/>
<dbReference type="EMBL" id="JAESHT010000013">
    <property type="protein sequence ID" value="MBL3674802.1"/>
    <property type="molecule type" value="Genomic_DNA"/>
</dbReference>
<dbReference type="RefSeq" id="WP_191311330.1">
    <property type="nucleotide sequence ID" value="NZ_BNCL01000013.1"/>
</dbReference>
<name>A0ABS1S7U6_9RHOB</name>
<sequence length="112" mass="12873">MDIETQSAARREASLFLACMNELAKAKLLRDQVEIWWALDDIAFLALGAQNAAIRNRAVRELDRHRDRYRTNGCTDRFGSLDVFWDLPPEPFPYVEPANDDDAPWPPLVVRS</sequence>
<dbReference type="Proteomes" id="UP000644749">
    <property type="component" value="Unassembled WGS sequence"/>
</dbReference>
<reference evidence="1 2" key="1">
    <citation type="submission" date="2021-01" db="EMBL/GenBank/DDBJ databases">
        <title>011410 draft genome.</title>
        <authorList>
            <person name="Lang L."/>
        </authorList>
    </citation>
    <scope>NUCLEOTIDE SEQUENCE [LARGE SCALE GENOMIC DNA]</scope>
    <source>
        <strain evidence="1 2">KCTC 42845</strain>
    </source>
</reference>
<accession>A0ABS1S7U6</accession>
<comment type="caution">
    <text evidence="1">The sequence shown here is derived from an EMBL/GenBank/DDBJ whole genome shotgun (WGS) entry which is preliminary data.</text>
</comment>
<protein>
    <submittedName>
        <fullName evidence="1">Uncharacterized protein</fullName>
    </submittedName>
</protein>
<evidence type="ECO:0000313" key="1">
    <source>
        <dbReference type="EMBL" id="MBL3674802.1"/>
    </source>
</evidence>
<evidence type="ECO:0000313" key="2">
    <source>
        <dbReference type="Proteomes" id="UP000644749"/>
    </source>
</evidence>
<organism evidence="1 2">
    <name type="scientific">Paracoccus aerius</name>
    <dbReference type="NCBI Taxonomy" id="1915382"/>
    <lineage>
        <taxon>Bacteria</taxon>
        <taxon>Pseudomonadati</taxon>
        <taxon>Pseudomonadota</taxon>
        <taxon>Alphaproteobacteria</taxon>
        <taxon>Rhodobacterales</taxon>
        <taxon>Paracoccaceae</taxon>
        <taxon>Paracoccus</taxon>
    </lineage>
</organism>